<name>A0A8S5N489_9CAUD</name>
<proteinExistence type="predicted"/>
<dbReference type="EMBL" id="BK015060">
    <property type="protein sequence ID" value="DAD89430.1"/>
    <property type="molecule type" value="Genomic_DNA"/>
</dbReference>
<reference evidence="1" key="1">
    <citation type="journal article" date="2021" name="Proc. Natl. Acad. Sci. U.S.A.">
        <title>A Catalog of Tens of Thousands of Viruses from Human Metagenomes Reveals Hidden Associations with Chronic Diseases.</title>
        <authorList>
            <person name="Tisza M.J."/>
            <person name="Buck C.B."/>
        </authorList>
    </citation>
    <scope>NUCLEOTIDE SEQUENCE</scope>
    <source>
        <strain evidence="1">CtiJY10</strain>
    </source>
</reference>
<sequence length="140" mass="16298">MSTTTRRTIANSVDLHMGVLKRRYEDIVAYGKDATNDLRVAYNIYNQIMNMYRLFRQVPAYSDDPGAAALSCAVADAVKKNSQEIEDILFRFYGIRYYYALGYYGWYHTVHESLIPRDQQPELIRNFPCSICFPTKEDND</sequence>
<protein>
    <submittedName>
        <fullName evidence="1">Uncharacterized protein</fullName>
    </submittedName>
</protein>
<organism evidence="1">
    <name type="scientific">Podoviridae sp. ctiJY10</name>
    <dbReference type="NCBI Taxonomy" id="2826572"/>
    <lineage>
        <taxon>Viruses</taxon>
        <taxon>Duplodnaviria</taxon>
        <taxon>Heunggongvirae</taxon>
        <taxon>Uroviricota</taxon>
        <taxon>Caudoviricetes</taxon>
    </lineage>
</organism>
<accession>A0A8S5N489</accession>
<evidence type="ECO:0000313" key="1">
    <source>
        <dbReference type="EMBL" id="DAD89430.1"/>
    </source>
</evidence>